<feature type="modified residue" description="Phosphohistidine" evidence="14">
    <location>
        <position position="780"/>
    </location>
</feature>
<dbReference type="InterPro" id="IPR001789">
    <property type="entry name" value="Sig_transdc_resp-reg_receiver"/>
</dbReference>
<evidence type="ECO:0000256" key="16">
    <source>
        <dbReference type="SAM" id="Phobius"/>
    </source>
</evidence>
<accession>A0A557QZ51</accession>
<dbReference type="AlphaFoldDB" id="A0A557QZ51"/>
<dbReference type="PROSITE" id="PS50109">
    <property type="entry name" value="HIS_KIN"/>
    <property type="match status" value="1"/>
</dbReference>
<proteinExistence type="predicted"/>
<dbReference type="EC" id="2.7.13.3" evidence="3"/>
<dbReference type="GO" id="GO:0005524">
    <property type="term" value="F:ATP binding"/>
    <property type="evidence" value="ECO:0007669"/>
    <property type="project" value="UniProtKB-KW"/>
</dbReference>
<dbReference type="InterPro" id="IPR008207">
    <property type="entry name" value="Sig_transdc_His_kin_Hpt_dom"/>
</dbReference>
<evidence type="ECO:0000259" key="17">
    <source>
        <dbReference type="PROSITE" id="PS50109"/>
    </source>
</evidence>
<evidence type="ECO:0000256" key="15">
    <source>
        <dbReference type="PROSITE-ProRule" id="PRU00169"/>
    </source>
</evidence>
<dbReference type="Pfam" id="PF00512">
    <property type="entry name" value="HisKA"/>
    <property type="match status" value="1"/>
</dbReference>
<dbReference type="Gene3D" id="3.40.50.2300">
    <property type="match status" value="1"/>
</dbReference>
<dbReference type="SUPFAM" id="SSF52172">
    <property type="entry name" value="CheY-like"/>
    <property type="match status" value="1"/>
</dbReference>
<dbReference type="InterPro" id="IPR000014">
    <property type="entry name" value="PAS"/>
</dbReference>
<dbReference type="GO" id="GO:0005886">
    <property type="term" value="C:plasma membrane"/>
    <property type="evidence" value="ECO:0007669"/>
    <property type="project" value="UniProtKB-SubCell"/>
</dbReference>
<evidence type="ECO:0000256" key="12">
    <source>
        <dbReference type="ARBA" id="ARBA00058004"/>
    </source>
</evidence>
<comment type="subcellular location">
    <subcellularLocation>
        <location evidence="2">Cell membrane</location>
        <topology evidence="2">Multi-pass membrane protein</topology>
    </subcellularLocation>
</comment>
<dbReference type="InterPro" id="IPR003594">
    <property type="entry name" value="HATPase_dom"/>
</dbReference>
<dbReference type="Gene3D" id="3.30.450.20">
    <property type="entry name" value="PAS domain"/>
    <property type="match status" value="1"/>
</dbReference>
<dbReference type="InterPro" id="IPR011006">
    <property type="entry name" value="CheY-like_superfamily"/>
</dbReference>
<dbReference type="Gene3D" id="1.20.120.160">
    <property type="entry name" value="HPT domain"/>
    <property type="match status" value="1"/>
</dbReference>
<sequence>MTSVEKTRRPRAKRPTGVAVSRLFLGLGVCLAAFLAYYWFAVLAPRLDANARANATALANSQAHTLADALTGSDPHAARRRLAGIMDEILIAREPTTGEPIFLGLKTEIDYDVVRVPSGLLDISKDSGQCSECLDIDVPLYARSSRELLGIAQFRANMLFVRTLKDDVRDKLSIGAALLLVVIGGIWWAVVSLLHKIARSERNLRALFEVAPVPMVLVRRRDGHVLRGNQAAAELFGVSIDALPGLPANEFHRTADGQTPLCGPQADERSVDSREIEFTDRRGAHHWVLASAYAMGYFDEPAHILSYADVTALKRIQQELTVAKEAAEAATHAKSLFVANMSHEIRTPLNAVIGFCHLAGRTPLNTQQRGYLGNIRKATDALLSVINNILDFSKLDASKLVLEQVDFRLAGVIDDLLELFGVLADQRGLRLTAEVDAAVPDWVCGDPQRLRQVLINLLGNALKFTEVGGVQLRVGLDAATGDRVSLRFEISDSGIGIAEEAIPTLFESFTQADSSITRKHGGTGLGLAICRSLVDLMGGQIGVRSRSGHGSTFWFTAELGVGHPALPVAEPGKGDLAMPRPGARVLVVEDNPINQRIMRELLEGMSLQVRLAGDGLAALAAVEGHRFDLVLMDLQMPHLDGYQATARIRTEHDALGLPIIAMTAHGRDEDREQCLAAGMNDHLSKPVDPALLAATLARWIPPAIPIDTPVLPVVTGMSPDAAAFDMPGVDVAAGLARAGHKSALYRQLLGDFRQDHADSAQRMRHAIQAGQAGEALRVAHNLKGTAGNLGARALERSLLALERTMRSKVDPAEALDAVDQALTELLDGIARLDTPELVDRDVTGPFDVARLEASIEALHHALRDGNFDAQHLLEPLADALAGRWDEHYRQIAQRVRAFDYDAATAALAVLSALLATFTREQVHD</sequence>
<comment type="caution">
    <text evidence="21">The sequence shown here is derived from an EMBL/GenBank/DDBJ whole genome shotgun (WGS) entry which is preliminary data.</text>
</comment>
<feature type="domain" description="PAS" evidence="19">
    <location>
        <begin position="200"/>
        <end position="245"/>
    </location>
</feature>
<dbReference type="SMART" id="SM00388">
    <property type="entry name" value="HisKA"/>
    <property type="match status" value="1"/>
</dbReference>
<dbReference type="Gene3D" id="1.10.287.130">
    <property type="match status" value="1"/>
</dbReference>
<dbReference type="Pfam" id="PF02518">
    <property type="entry name" value="HATPase_c"/>
    <property type="match status" value="1"/>
</dbReference>
<dbReference type="SUPFAM" id="SSF47226">
    <property type="entry name" value="Histidine-containing phosphotransfer domain, HPT domain"/>
    <property type="match status" value="1"/>
</dbReference>
<name>A0A557QZ51_9RHOO</name>
<evidence type="ECO:0000256" key="2">
    <source>
        <dbReference type="ARBA" id="ARBA00004651"/>
    </source>
</evidence>
<dbReference type="PANTHER" id="PTHR45339">
    <property type="entry name" value="HYBRID SIGNAL TRANSDUCTION HISTIDINE KINASE J"/>
    <property type="match status" value="1"/>
</dbReference>
<evidence type="ECO:0000256" key="3">
    <source>
        <dbReference type="ARBA" id="ARBA00012438"/>
    </source>
</evidence>
<dbReference type="Pfam" id="PF01627">
    <property type="entry name" value="Hpt"/>
    <property type="match status" value="1"/>
</dbReference>
<keyword evidence="7" id="KW-0547">Nucleotide-binding</keyword>
<keyword evidence="6 16" id="KW-0812">Transmembrane</keyword>
<dbReference type="PROSITE" id="PS50110">
    <property type="entry name" value="RESPONSE_REGULATORY"/>
    <property type="match status" value="1"/>
</dbReference>
<evidence type="ECO:0000313" key="22">
    <source>
        <dbReference type="Proteomes" id="UP000319502"/>
    </source>
</evidence>
<evidence type="ECO:0000259" key="19">
    <source>
        <dbReference type="PROSITE" id="PS50112"/>
    </source>
</evidence>
<dbReference type="Proteomes" id="UP000319502">
    <property type="component" value="Unassembled WGS sequence"/>
</dbReference>
<evidence type="ECO:0000259" key="20">
    <source>
        <dbReference type="PROSITE" id="PS50894"/>
    </source>
</evidence>
<evidence type="ECO:0000256" key="10">
    <source>
        <dbReference type="ARBA" id="ARBA00023012"/>
    </source>
</evidence>
<feature type="transmembrane region" description="Helical" evidence="16">
    <location>
        <begin position="172"/>
        <end position="195"/>
    </location>
</feature>
<comment type="catalytic activity">
    <reaction evidence="1">
        <text>ATP + protein L-histidine = ADP + protein N-phospho-L-histidine.</text>
        <dbReference type="EC" id="2.7.13.3"/>
    </reaction>
</comment>
<protein>
    <recommendedName>
        <fullName evidence="13">Virulence sensor protein BvgS</fullName>
        <ecNumber evidence="3">2.7.13.3</ecNumber>
    </recommendedName>
</protein>
<dbReference type="NCBIfam" id="TIGR00229">
    <property type="entry name" value="sensory_box"/>
    <property type="match status" value="1"/>
</dbReference>
<dbReference type="CDD" id="cd00088">
    <property type="entry name" value="HPT"/>
    <property type="match status" value="1"/>
</dbReference>
<dbReference type="EMBL" id="VMNK01000004">
    <property type="protein sequence ID" value="TVO58188.1"/>
    <property type="molecule type" value="Genomic_DNA"/>
</dbReference>
<dbReference type="Pfam" id="PF00072">
    <property type="entry name" value="Response_reg"/>
    <property type="match status" value="1"/>
</dbReference>
<keyword evidence="11 16" id="KW-0472">Membrane</keyword>
<dbReference type="FunFam" id="3.30.565.10:FF:000010">
    <property type="entry name" value="Sensor histidine kinase RcsC"/>
    <property type="match status" value="1"/>
</dbReference>
<evidence type="ECO:0000256" key="6">
    <source>
        <dbReference type="ARBA" id="ARBA00022692"/>
    </source>
</evidence>
<evidence type="ECO:0000259" key="18">
    <source>
        <dbReference type="PROSITE" id="PS50110"/>
    </source>
</evidence>
<evidence type="ECO:0000256" key="4">
    <source>
        <dbReference type="ARBA" id="ARBA00022475"/>
    </source>
</evidence>
<evidence type="ECO:0000256" key="9">
    <source>
        <dbReference type="ARBA" id="ARBA00022989"/>
    </source>
</evidence>
<dbReference type="SMART" id="SM00387">
    <property type="entry name" value="HATPase_c"/>
    <property type="match status" value="1"/>
</dbReference>
<evidence type="ECO:0000256" key="14">
    <source>
        <dbReference type="PROSITE-ProRule" id="PRU00110"/>
    </source>
</evidence>
<dbReference type="RefSeq" id="WP_144308664.1">
    <property type="nucleotide sequence ID" value="NZ_VMNK01000004.1"/>
</dbReference>
<keyword evidence="5 15" id="KW-0597">Phosphoprotein</keyword>
<dbReference type="OrthoDB" id="8552871at2"/>
<feature type="domain" description="Response regulatory" evidence="18">
    <location>
        <begin position="584"/>
        <end position="700"/>
    </location>
</feature>
<dbReference type="CDD" id="cd00082">
    <property type="entry name" value="HisKA"/>
    <property type="match status" value="1"/>
</dbReference>
<dbReference type="SUPFAM" id="SSF55874">
    <property type="entry name" value="ATPase domain of HSP90 chaperone/DNA topoisomerase II/histidine kinase"/>
    <property type="match status" value="1"/>
</dbReference>
<evidence type="ECO:0000256" key="8">
    <source>
        <dbReference type="ARBA" id="ARBA00022840"/>
    </source>
</evidence>
<dbReference type="InterPro" id="IPR036097">
    <property type="entry name" value="HisK_dim/P_sf"/>
</dbReference>
<dbReference type="CDD" id="cd17546">
    <property type="entry name" value="REC_hyHK_CKI1_RcsC-like"/>
    <property type="match status" value="1"/>
</dbReference>
<feature type="domain" description="HPt" evidence="20">
    <location>
        <begin position="741"/>
        <end position="835"/>
    </location>
</feature>
<dbReference type="CDD" id="cd16922">
    <property type="entry name" value="HATPase_EvgS-ArcB-TorS-like"/>
    <property type="match status" value="1"/>
</dbReference>
<keyword evidence="4" id="KW-1003">Cell membrane</keyword>
<dbReference type="InterPro" id="IPR036890">
    <property type="entry name" value="HATPase_C_sf"/>
</dbReference>
<reference evidence="21 22" key="1">
    <citation type="submission" date="2019-07" db="EMBL/GenBank/DDBJ databases">
        <title>The pathways for chlorine oxyanion respiration interact through the shared metabolite chlorate.</title>
        <authorList>
            <person name="Barnum T.P."/>
            <person name="Cheng Y."/>
            <person name="Hill K.A."/>
            <person name="Lucas L.N."/>
            <person name="Carlson H.K."/>
            <person name="Coates J.D."/>
        </authorList>
    </citation>
    <scope>NUCLEOTIDE SEQUENCE [LARGE SCALE GENOMIC DNA]</scope>
    <source>
        <strain evidence="21 22">SFB-3</strain>
    </source>
</reference>
<dbReference type="PROSITE" id="PS50112">
    <property type="entry name" value="PAS"/>
    <property type="match status" value="1"/>
</dbReference>
<dbReference type="PRINTS" id="PR00344">
    <property type="entry name" value="BCTRLSENSOR"/>
</dbReference>
<feature type="transmembrane region" description="Helical" evidence="16">
    <location>
        <begin position="20"/>
        <end position="40"/>
    </location>
</feature>
<dbReference type="InterPro" id="IPR036641">
    <property type="entry name" value="HPT_dom_sf"/>
</dbReference>
<feature type="modified residue" description="4-aspartylphosphate" evidence="15">
    <location>
        <position position="633"/>
    </location>
</feature>
<dbReference type="PROSITE" id="PS50894">
    <property type="entry name" value="HPT"/>
    <property type="match status" value="1"/>
</dbReference>
<dbReference type="InterPro" id="IPR035965">
    <property type="entry name" value="PAS-like_dom_sf"/>
</dbReference>
<keyword evidence="10" id="KW-0902">Two-component regulatory system</keyword>
<evidence type="ECO:0000313" key="21">
    <source>
        <dbReference type="EMBL" id="TVO58188.1"/>
    </source>
</evidence>
<gene>
    <name evidence="21" type="ORF">FHP91_05590</name>
</gene>
<dbReference type="SUPFAM" id="SSF47384">
    <property type="entry name" value="Homodimeric domain of signal transducing histidine kinase"/>
    <property type="match status" value="1"/>
</dbReference>
<dbReference type="GO" id="GO:0000155">
    <property type="term" value="F:phosphorelay sensor kinase activity"/>
    <property type="evidence" value="ECO:0007669"/>
    <property type="project" value="InterPro"/>
</dbReference>
<dbReference type="SUPFAM" id="SSF55785">
    <property type="entry name" value="PYP-like sensor domain (PAS domain)"/>
    <property type="match status" value="1"/>
</dbReference>
<comment type="function">
    <text evidence="12">Member of the two-component regulatory system BvgS/BvgA. Phosphorylates BvgA via a four-step phosphorelay in response to environmental signals.</text>
</comment>
<dbReference type="PANTHER" id="PTHR45339:SF1">
    <property type="entry name" value="HYBRID SIGNAL TRANSDUCTION HISTIDINE KINASE J"/>
    <property type="match status" value="1"/>
</dbReference>
<dbReference type="Gene3D" id="3.30.565.10">
    <property type="entry name" value="Histidine kinase-like ATPase, C-terminal domain"/>
    <property type="match status" value="1"/>
</dbReference>
<keyword evidence="8" id="KW-0067">ATP-binding</keyword>
<evidence type="ECO:0000256" key="5">
    <source>
        <dbReference type="ARBA" id="ARBA00022553"/>
    </source>
</evidence>
<organism evidence="21 22">
    <name type="scientific">Denitromonas halophila</name>
    <dbReference type="NCBI Taxonomy" id="1629404"/>
    <lineage>
        <taxon>Bacteria</taxon>
        <taxon>Pseudomonadati</taxon>
        <taxon>Pseudomonadota</taxon>
        <taxon>Betaproteobacteria</taxon>
        <taxon>Rhodocyclales</taxon>
        <taxon>Zoogloeaceae</taxon>
        <taxon>Denitromonas</taxon>
    </lineage>
</organism>
<feature type="domain" description="Histidine kinase" evidence="17">
    <location>
        <begin position="340"/>
        <end position="561"/>
    </location>
</feature>
<evidence type="ECO:0000256" key="7">
    <source>
        <dbReference type="ARBA" id="ARBA00022741"/>
    </source>
</evidence>
<evidence type="ECO:0000256" key="13">
    <source>
        <dbReference type="ARBA" id="ARBA00070152"/>
    </source>
</evidence>
<evidence type="ECO:0000256" key="11">
    <source>
        <dbReference type="ARBA" id="ARBA00023136"/>
    </source>
</evidence>
<dbReference type="Pfam" id="PF13188">
    <property type="entry name" value="PAS_8"/>
    <property type="match status" value="1"/>
</dbReference>
<keyword evidence="9 16" id="KW-1133">Transmembrane helix</keyword>
<dbReference type="InterPro" id="IPR004358">
    <property type="entry name" value="Sig_transdc_His_kin-like_C"/>
</dbReference>
<evidence type="ECO:0000256" key="1">
    <source>
        <dbReference type="ARBA" id="ARBA00000085"/>
    </source>
</evidence>
<keyword evidence="22" id="KW-1185">Reference proteome</keyword>
<dbReference type="InterPro" id="IPR003661">
    <property type="entry name" value="HisK_dim/P_dom"/>
</dbReference>
<dbReference type="InterPro" id="IPR005467">
    <property type="entry name" value="His_kinase_dom"/>
</dbReference>
<dbReference type="SMART" id="SM00448">
    <property type="entry name" value="REC"/>
    <property type="match status" value="1"/>
</dbReference>